<reference evidence="1" key="1">
    <citation type="journal article" date="2014" name="Int. J. Syst. Evol. Microbiol.">
        <title>Complete genome sequence of Corynebacterium casei LMG S-19264T (=DSM 44701T), isolated from a smear-ripened cheese.</title>
        <authorList>
            <consortium name="US DOE Joint Genome Institute (JGI-PGF)"/>
            <person name="Walter F."/>
            <person name="Albersmeier A."/>
            <person name="Kalinowski J."/>
            <person name="Ruckert C."/>
        </authorList>
    </citation>
    <scope>NUCLEOTIDE SEQUENCE</scope>
    <source>
        <strain evidence="1">CGMCC 1.15178</strain>
    </source>
</reference>
<evidence type="ECO:0000313" key="1">
    <source>
        <dbReference type="EMBL" id="GGD59698.1"/>
    </source>
</evidence>
<sequence length="61" mass="7030">MKQNWRKIRKPENSKKGVGLWNINQRIQLLYGNRLRIESAEGRGTKVSFHINAHSSQQIGG</sequence>
<accession>A0A916YSL6</accession>
<dbReference type="Proteomes" id="UP000612456">
    <property type="component" value="Unassembled WGS sequence"/>
</dbReference>
<keyword evidence="2" id="KW-1185">Reference proteome</keyword>
<evidence type="ECO:0008006" key="3">
    <source>
        <dbReference type="Google" id="ProtNLM"/>
    </source>
</evidence>
<evidence type="ECO:0000313" key="2">
    <source>
        <dbReference type="Proteomes" id="UP000612456"/>
    </source>
</evidence>
<dbReference type="SUPFAM" id="SSF55874">
    <property type="entry name" value="ATPase domain of HSP90 chaperone/DNA topoisomerase II/histidine kinase"/>
    <property type="match status" value="1"/>
</dbReference>
<dbReference type="AlphaFoldDB" id="A0A916YSL6"/>
<organism evidence="1 2">
    <name type="scientific">Paenibacillus nasutitermitis</name>
    <dbReference type="NCBI Taxonomy" id="1652958"/>
    <lineage>
        <taxon>Bacteria</taxon>
        <taxon>Bacillati</taxon>
        <taxon>Bacillota</taxon>
        <taxon>Bacilli</taxon>
        <taxon>Bacillales</taxon>
        <taxon>Paenibacillaceae</taxon>
        <taxon>Paenibacillus</taxon>
    </lineage>
</organism>
<dbReference type="EMBL" id="BMHP01000001">
    <property type="protein sequence ID" value="GGD59698.1"/>
    <property type="molecule type" value="Genomic_DNA"/>
</dbReference>
<dbReference type="Gene3D" id="3.30.565.10">
    <property type="entry name" value="Histidine kinase-like ATPase, C-terminal domain"/>
    <property type="match status" value="1"/>
</dbReference>
<dbReference type="InterPro" id="IPR036890">
    <property type="entry name" value="HATPase_C_sf"/>
</dbReference>
<name>A0A916YSL6_9BACL</name>
<protein>
    <recommendedName>
        <fullName evidence="3">Histidine kinase/HSP90-like ATPase domain-containing protein</fullName>
    </recommendedName>
</protein>
<reference evidence="1" key="2">
    <citation type="submission" date="2020-09" db="EMBL/GenBank/DDBJ databases">
        <authorList>
            <person name="Sun Q."/>
            <person name="Zhou Y."/>
        </authorList>
    </citation>
    <scope>NUCLEOTIDE SEQUENCE</scope>
    <source>
        <strain evidence="1">CGMCC 1.15178</strain>
    </source>
</reference>
<proteinExistence type="predicted"/>
<gene>
    <name evidence="1" type="ORF">GCM10010911_16890</name>
</gene>
<comment type="caution">
    <text evidence="1">The sequence shown here is derived from an EMBL/GenBank/DDBJ whole genome shotgun (WGS) entry which is preliminary data.</text>
</comment>